<sequence length="261" mass="29177">MEDLKLALKNMSEKFTGQMARFEARQESNTPLAAEFQEFNSFVLTALSTLHCQIEMVAQDVEQQEIRSRRKMLLLHGLQEVKGENLEDAVVKLARDKLSVSVSRDDLHHVHRMGKNSLDKARPLLIKFKSQDQRNEIWSAKTGLKGSGITLSEVLTKKRHNVFMATRTRFGVSRCWTRDGSIFIITPGGTRHRVVTMAELELIPDSVSPRDEPGTTSKRSVPNVAVAVGSGQASSVVSRQARGANPRTLRSVVKKQTTKQT</sequence>
<evidence type="ECO:0000256" key="1">
    <source>
        <dbReference type="SAM" id="MobiDB-lite"/>
    </source>
</evidence>
<proteinExistence type="predicted"/>
<keyword evidence="3" id="KW-1185">Reference proteome</keyword>
<gene>
    <name evidence="2" type="ORF">IPOD504_LOCUS15061</name>
</gene>
<reference evidence="2" key="1">
    <citation type="submission" date="2022-03" db="EMBL/GenBank/DDBJ databases">
        <authorList>
            <person name="Martin H S."/>
        </authorList>
    </citation>
    <scope>NUCLEOTIDE SEQUENCE</scope>
</reference>
<dbReference type="EMBL" id="OW152818">
    <property type="protein sequence ID" value="CAH2071277.1"/>
    <property type="molecule type" value="Genomic_DNA"/>
</dbReference>
<organism evidence="2 3">
    <name type="scientific">Iphiclides podalirius</name>
    <name type="common">scarce swallowtail</name>
    <dbReference type="NCBI Taxonomy" id="110791"/>
    <lineage>
        <taxon>Eukaryota</taxon>
        <taxon>Metazoa</taxon>
        <taxon>Ecdysozoa</taxon>
        <taxon>Arthropoda</taxon>
        <taxon>Hexapoda</taxon>
        <taxon>Insecta</taxon>
        <taxon>Pterygota</taxon>
        <taxon>Neoptera</taxon>
        <taxon>Endopterygota</taxon>
        <taxon>Lepidoptera</taxon>
        <taxon>Glossata</taxon>
        <taxon>Ditrysia</taxon>
        <taxon>Papilionoidea</taxon>
        <taxon>Papilionidae</taxon>
        <taxon>Papilioninae</taxon>
        <taxon>Iphiclides</taxon>
    </lineage>
</organism>
<feature type="compositionally biased region" description="Low complexity" evidence="1">
    <location>
        <begin position="229"/>
        <end position="241"/>
    </location>
</feature>
<feature type="compositionally biased region" description="Basic residues" evidence="1">
    <location>
        <begin position="252"/>
        <end position="261"/>
    </location>
</feature>
<evidence type="ECO:0000313" key="2">
    <source>
        <dbReference type="EMBL" id="CAH2071277.1"/>
    </source>
</evidence>
<feature type="non-terminal residue" evidence="2">
    <location>
        <position position="261"/>
    </location>
</feature>
<name>A0ABN8J634_9NEOP</name>
<accession>A0ABN8J634</accession>
<protein>
    <submittedName>
        <fullName evidence="2">Uncharacterized protein</fullName>
    </submittedName>
</protein>
<feature type="region of interest" description="Disordered" evidence="1">
    <location>
        <begin position="229"/>
        <end position="261"/>
    </location>
</feature>
<dbReference type="Proteomes" id="UP000837857">
    <property type="component" value="Chromosome 6"/>
</dbReference>
<evidence type="ECO:0000313" key="3">
    <source>
        <dbReference type="Proteomes" id="UP000837857"/>
    </source>
</evidence>